<dbReference type="Pfam" id="PF01436">
    <property type="entry name" value="NHL"/>
    <property type="match status" value="2"/>
</dbReference>
<dbReference type="InterPro" id="IPR011042">
    <property type="entry name" value="6-blade_b-propeller_TolB-like"/>
</dbReference>
<dbReference type="CDD" id="cd05819">
    <property type="entry name" value="NHL"/>
    <property type="match status" value="1"/>
</dbReference>
<evidence type="ECO:0000313" key="2">
    <source>
        <dbReference type="EMBL" id="SVB26679.1"/>
    </source>
</evidence>
<accession>A0A382CLE6</accession>
<keyword evidence="1" id="KW-0677">Repeat</keyword>
<feature type="non-terminal residue" evidence="2">
    <location>
        <position position="1"/>
    </location>
</feature>
<protein>
    <recommendedName>
        <fullName evidence="3">SMP-30/Gluconolactonase/LRE-like region domain-containing protein</fullName>
    </recommendedName>
</protein>
<dbReference type="InterPro" id="IPR050952">
    <property type="entry name" value="TRIM-NHL_E3_ligases"/>
</dbReference>
<evidence type="ECO:0000256" key="1">
    <source>
        <dbReference type="ARBA" id="ARBA00022737"/>
    </source>
</evidence>
<proteinExistence type="predicted"/>
<dbReference type="Gene3D" id="2.120.10.30">
    <property type="entry name" value="TolB, C-terminal domain"/>
    <property type="match status" value="2"/>
</dbReference>
<dbReference type="SUPFAM" id="SSF63829">
    <property type="entry name" value="Calcium-dependent phosphotriesterase"/>
    <property type="match status" value="1"/>
</dbReference>
<dbReference type="InterPro" id="IPR001258">
    <property type="entry name" value="NHL_repeat"/>
</dbReference>
<dbReference type="PANTHER" id="PTHR24104:SF25">
    <property type="entry name" value="PROTEIN LIN-41"/>
    <property type="match status" value="1"/>
</dbReference>
<sequence>HFRRKIYKTKYTKLIMVTTKLEYSHTIGIASFEGRGFMNPIDIKYNNGILFVLSRSNASNKNNRVSAVTIDSEHKFEFAHWGEDKGKSILPTAIVFDKNNKLYLSDEHLNRISIFDCNGNFIDSWGEYGCDTGQFNRPSGLAFNKQNELFIVDHLNSRVQKFDEKGKFISSFGLFGTKEGEFNYPWGIALDNEENIYIADWRNNRVQIFDSSGNCLKIITNFNGSEFNKPSSVHIDNRGYLFVSNWGNNSVIIFDEKQNYLSEIFGDASLSKWCQEFLDVNPEQSSWRENAGLYEEEKKFWKPAGIETNENLIFISDSCRHRIQIYKK</sequence>
<organism evidence="2">
    <name type="scientific">marine metagenome</name>
    <dbReference type="NCBI Taxonomy" id="408172"/>
    <lineage>
        <taxon>unclassified sequences</taxon>
        <taxon>metagenomes</taxon>
        <taxon>ecological metagenomes</taxon>
    </lineage>
</organism>
<reference evidence="2" key="1">
    <citation type="submission" date="2018-05" db="EMBL/GenBank/DDBJ databases">
        <authorList>
            <person name="Lanie J.A."/>
            <person name="Ng W.-L."/>
            <person name="Kazmierczak K.M."/>
            <person name="Andrzejewski T.M."/>
            <person name="Davidsen T.M."/>
            <person name="Wayne K.J."/>
            <person name="Tettelin H."/>
            <person name="Glass J.I."/>
            <person name="Rusch D."/>
            <person name="Podicherti R."/>
            <person name="Tsui H.-C.T."/>
            <person name="Winkler M.E."/>
        </authorList>
    </citation>
    <scope>NUCLEOTIDE SEQUENCE</scope>
</reference>
<name>A0A382CLE6_9ZZZZ</name>
<gene>
    <name evidence="2" type="ORF">METZ01_LOCUS179533</name>
</gene>
<dbReference type="PROSITE" id="PS51125">
    <property type="entry name" value="NHL"/>
    <property type="match status" value="2"/>
</dbReference>
<dbReference type="EMBL" id="UINC01034990">
    <property type="protein sequence ID" value="SVB26679.1"/>
    <property type="molecule type" value="Genomic_DNA"/>
</dbReference>
<evidence type="ECO:0008006" key="3">
    <source>
        <dbReference type="Google" id="ProtNLM"/>
    </source>
</evidence>
<dbReference type="GO" id="GO:0008270">
    <property type="term" value="F:zinc ion binding"/>
    <property type="evidence" value="ECO:0007669"/>
    <property type="project" value="UniProtKB-KW"/>
</dbReference>
<dbReference type="AlphaFoldDB" id="A0A382CLE6"/>
<dbReference type="PANTHER" id="PTHR24104">
    <property type="entry name" value="E3 UBIQUITIN-PROTEIN LIGASE NHLRC1-RELATED"/>
    <property type="match status" value="1"/>
</dbReference>